<dbReference type="Proteomes" id="UP001589943">
    <property type="component" value="Unassembled WGS sequence"/>
</dbReference>
<accession>A0ABV6PH16</accession>
<sequence length="280" mass="29977">MGVPQFDFRTPPGEAALCAPDSISWRVFKNPIALAVGGVAAVLLEFADPRVRDGVWHHSTFPTDPLARMRRTGMAAMATIYGAQSRAAALIADVGRMHARVAGTTSEGSPYKALDRELLDWVQATATFGFTLGYATFCADLSTADIDRAFAEARAPGRLYGAIGAPHDLAGFTAMKDRLLPGFRPSPIVFEFLDIMDRVKALPAPLRPLQRAAVRGGIAILPPDVRAVLELGPEWDLTPGQRRALRWAGRAAEMVVIPGSPAAQAAQRLGLPRGTAWKAA</sequence>
<dbReference type="PANTHER" id="PTHR36151:SF3">
    <property type="entry name" value="ER-BOUND OXYGENASE MPAB_MPAB'_RUBBER OXYGENASE CATALYTIC DOMAIN-CONTAINING PROTEIN"/>
    <property type="match status" value="1"/>
</dbReference>
<reference evidence="2 3" key="1">
    <citation type="submission" date="2024-09" db="EMBL/GenBank/DDBJ databases">
        <authorList>
            <person name="Sun Q."/>
            <person name="Mori K."/>
        </authorList>
    </citation>
    <scope>NUCLEOTIDE SEQUENCE [LARGE SCALE GENOMIC DNA]</scope>
    <source>
        <strain evidence="2 3">NCAIM B.02537</strain>
    </source>
</reference>
<organism evidence="2 3">
    <name type="scientific">Novosphingobium aquiterrae</name>
    <dbReference type="NCBI Taxonomy" id="624388"/>
    <lineage>
        <taxon>Bacteria</taxon>
        <taxon>Pseudomonadati</taxon>
        <taxon>Pseudomonadota</taxon>
        <taxon>Alphaproteobacteria</taxon>
        <taxon>Sphingomonadales</taxon>
        <taxon>Sphingomonadaceae</taxon>
        <taxon>Novosphingobium</taxon>
    </lineage>
</organism>
<dbReference type="RefSeq" id="WP_379480468.1">
    <property type="nucleotide sequence ID" value="NZ_JBHLTL010000001.1"/>
</dbReference>
<keyword evidence="3" id="KW-1185">Reference proteome</keyword>
<keyword evidence="2" id="KW-0560">Oxidoreductase</keyword>
<dbReference type="GO" id="GO:0016491">
    <property type="term" value="F:oxidoreductase activity"/>
    <property type="evidence" value="ECO:0007669"/>
    <property type="project" value="UniProtKB-KW"/>
</dbReference>
<name>A0ABV6PH16_9SPHN</name>
<evidence type="ECO:0000313" key="3">
    <source>
        <dbReference type="Proteomes" id="UP001589943"/>
    </source>
</evidence>
<dbReference type="Pfam" id="PF09995">
    <property type="entry name" value="MPAB_Lcp_cat"/>
    <property type="match status" value="1"/>
</dbReference>
<evidence type="ECO:0000259" key="1">
    <source>
        <dbReference type="Pfam" id="PF09995"/>
    </source>
</evidence>
<dbReference type="EMBL" id="JBHLTL010000001">
    <property type="protein sequence ID" value="MFC0588849.1"/>
    <property type="molecule type" value="Genomic_DNA"/>
</dbReference>
<evidence type="ECO:0000313" key="2">
    <source>
        <dbReference type="EMBL" id="MFC0588849.1"/>
    </source>
</evidence>
<gene>
    <name evidence="2" type="ORF">ACFFF7_05430</name>
</gene>
<proteinExistence type="predicted"/>
<comment type="caution">
    <text evidence="2">The sequence shown here is derived from an EMBL/GenBank/DDBJ whole genome shotgun (WGS) entry which is preliminary data.</text>
</comment>
<protein>
    <submittedName>
        <fullName evidence="2">Oxygenase MpaB family protein</fullName>
        <ecNumber evidence="2">1.-.-.-</ecNumber>
    </submittedName>
</protein>
<feature type="domain" description="ER-bound oxygenase mpaB/mpaB'/Rubber oxygenase catalytic" evidence="1">
    <location>
        <begin position="25"/>
        <end position="252"/>
    </location>
</feature>
<dbReference type="EC" id="1.-.-.-" evidence="2"/>
<dbReference type="InterPro" id="IPR018713">
    <property type="entry name" value="MPAB/Lcp_cat_dom"/>
</dbReference>
<dbReference type="PANTHER" id="PTHR36151">
    <property type="entry name" value="BLR2777 PROTEIN"/>
    <property type="match status" value="1"/>
</dbReference>